<feature type="compositionally biased region" description="Low complexity" evidence="11">
    <location>
        <begin position="104"/>
        <end position="125"/>
    </location>
</feature>
<evidence type="ECO:0000256" key="8">
    <source>
        <dbReference type="ARBA" id="ARBA00023010"/>
    </source>
</evidence>
<comment type="similarity">
    <text evidence="2 10">Belongs to the SecG family.</text>
</comment>
<keyword evidence="7 10" id="KW-1133">Transmembrane helix</keyword>
<evidence type="ECO:0000256" key="2">
    <source>
        <dbReference type="ARBA" id="ARBA00008445"/>
    </source>
</evidence>
<accession>A0A7G1HXC8</accession>
<dbReference type="PANTHER" id="PTHR34182:SF1">
    <property type="entry name" value="PROTEIN-EXPORT MEMBRANE PROTEIN SECG"/>
    <property type="match status" value="1"/>
</dbReference>
<dbReference type="GO" id="GO:0009306">
    <property type="term" value="P:protein secretion"/>
    <property type="evidence" value="ECO:0007669"/>
    <property type="project" value="UniProtKB-UniRule"/>
</dbReference>
<dbReference type="Proteomes" id="UP000594042">
    <property type="component" value="Chromosome"/>
</dbReference>
<dbReference type="NCBIfam" id="TIGR00810">
    <property type="entry name" value="secG"/>
    <property type="match status" value="1"/>
</dbReference>
<dbReference type="GO" id="GO:0065002">
    <property type="term" value="P:intracellular protein transmembrane transport"/>
    <property type="evidence" value="ECO:0007669"/>
    <property type="project" value="TreeGrafter"/>
</dbReference>
<name>A0A7G1HXC8_9BACT</name>
<organism evidence="12 13">
    <name type="scientific">Coprobacter secundus subsp. similis</name>
    <dbReference type="NCBI Taxonomy" id="2751153"/>
    <lineage>
        <taxon>Bacteria</taxon>
        <taxon>Pseudomonadati</taxon>
        <taxon>Bacteroidota</taxon>
        <taxon>Bacteroidia</taxon>
        <taxon>Bacteroidales</taxon>
        <taxon>Barnesiellaceae</taxon>
        <taxon>Coprobacter</taxon>
    </lineage>
</organism>
<feature type="region of interest" description="Disordered" evidence="11">
    <location>
        <begin position="91"/>
        <end position="125"/>
    </location>
</feature>
<dbReference type="AlphaFoldDB" id="A0A7G1HXC8"/>
<evidence type="ECO:0000256" key="3">
    <source>
        <dbReference type="ARBA" id="ARBA00022448"/>
    </source>
</evidence>
<evidence type="ECO:0000256" key="4">
    <source>
        <dbReference type="ARBA" id="ARBA00022475"/>
    </source>
</evidence>
<dbReference type="GO" id="GO:0043952">
    <property type="term" value="P:protein transport by the Sec complex"/>
    <property type="evidence" value="ECO:0007669"/>
    <property type="project" value="TreeGrafter"/>
</dbReference>
<evidence type="ECO:0000256" key="10">
    <source>
        <dbReference type="RuleBase" id="RU365087"/>
    </source>
</evidence>
<dbReference type="KEGG" id="copr:Cop2CBH44_27380"/>
<reference evidence="13" key="1">
    <citation type="submission" date="2020-07" db="EMBL/GenBank/DDBJ databases">
        <title>Complete genome sequencing of Coprobacter sp. strain 2CBH44.</title>
        <authorList>
            <person name="Sakamoto M."/>
            <person name="Murakami T."/>
            <person name="Mori H."/>
        </authorList>
    </citation>
    <scope>NUCLEOTIDE SEQUENCE [LARGE SCALE GENOMIC DNA]</scope>
    <source>
        <strain evidence="13">2CBH44</strain>
    </source>
</reference>
<comment type="subcellular location">
    <subcellularLocation>
        <location evidence="1 10">Cell membrane</location>
        <topology evidence="1 10">Multi-pass membrane protein</topology>
    </subcellularLocation>
</comment>
<dbReference type="InterPro" id="IPR004692">
    <property type="entry name" value="SecG"/>
</dbReference>
<keyword evidence="5 10" id="KW-0812">Transmembrane</keyword>
<dbReference type="EMBL" id="AP023322">
    <property type="protein sequence ID" value="BCI64385.1"/>
    <property type="molecule type" value="Genomic_DNA"/>
</dbReference>
<dbReference type="GO" id="GO:0005886">
    <property type="term" value="C:plasma membrane"/>
    <property type="evidence" value="ECO:0007669"/>
    <property type="project" value="UniProtKB-SubCell"/>
</dbReference>
<dbReference type="Pfam" id="PF03840">
    <property type="entry name" value="SecG"/>
    <property type="match status" value="1"/>
</dbReference>
<evidence type="ECO:0000313" key="12">
    <source>
        <dbReference type="EMBL" id="BCI64385.1"/>
    </source>
</evidence>
<evidence type="ECO:0000256" key="1">
    <source>
        <dbReference type="ARBA" id="ARBA00004651"/>
    </source>
</evidence>
<keyword evidence="9 10" id="KW-0472">Membrane</keyword>
<keyword evidence="8 10" id="KW-0811">Translocation</keyword>
<dbReference type="RefSeq" id="WP_021931868.1">
    <property type="nucleotide sequence ID" value="NZ_AP023322.1"/>
</dbReference>
<proteinExistence type="inferred from homology"/>
<sequence>MYLFITILILIASIFLILIVLVQNSKGGGLSSGFSSTNQIMGVRKTTDFLEKATWSLAGTVVILSIVAAAFLPSQNAASGSEIKDKVQQSLPVNTKPGFENQGAPEQTQAPVTAPAPETPATPAK</sequence>
<evidence type="ECO:0000256" key="9">
    <source>
        <dbReference type="ARBA" id="ARBA00023136"/>
    </source>
</evidence>
<gene>
    <name evidence="12" type="ORF">Cop2CBH44_27380</name>
</gene>
<keyword evidence="6 10" id="KW-0653">Protein transport</keyword>
<comment type="caution">
    <text evidence="10">Lacks conserved residue(s) required for the propagation of feature annotation.</text>
</comment>
<evidence type="ECO:0000313" key="13">
    <source>
        <dbReference type="Proteomes" id="UP000594042"/>
    </source>
</evidence>
<protein>
    <recommendedName>
        <fullName evidence="10">Protein-export membrane protein SecG</fullName>
    </recommendedName>
</protein>
<keyword evidence="3 10" id="KW-0813">Transport</keyword>
<dbReference type="GO" id="GO:0015450">
    <property type="term" value="F:protein-transporting ATPase activity"/>
    <property type="evidence" value="ECO:0007669"/>
    <property type="project" value="UniProtKB-UniRule"/>
</dbReference>
<evidence type="ECO:0000256" key="5">
    <source>
        <dbReference type="ARBA" id="ARBA00022692"/>
    </source>
</evidence>
<keyword evidence="13" id="KW-1185">Reference proteome</keyword>
<keyword evidence="4 10" id="KW-1003">Cell membrane</keyword>
<dbReference type="PANTHER" id="PTHR34182">
    <property type="entry name" value="PROTEIN-EXPORT MEMBRANE PROTEIN SECG"/>
    <property type="match status" value="1"/>
</dbReference>
<evidence type="ECO:0000256" key="11">
    <source>
        <dbReference type="SAM" id="MobiDB-lite"/>
    </source>
</evidence>
<comment type="function">
    <text evidence="10">Involved in protein export. Participates in an early event of protein translocation.</text>
</comment>
<evidence type="ECO:0000256" key="6">
    <source>
        <dbReference type="ARBA" id="ARBA00022927"/>
    </source>
</evidence>
<evidence type="ECO:0000256" key="7">
    <source>
        <dbReference type="ARBA" id="ARBA00022989"/>
    </source>
</evidence>
<feature type="transmembrane region" description="Helical" evidence="10">
    <location>
        <begin position="53"/>
        <end position="72"/>
    </location>
</feature>